<evidence type="ECO:0000256" key="1">
    <source>
        <dbReference type="SAM" id="Phobius"/>
    </source>
</evidence>
<evidence type="ECO:0000313" key="2">
    <source>
        <dbReference type="EMBL" id="MBO3735069.1"/>
    </source>
</evidence>
<reference evidence="2 3" key="1">
    <citation type="submission" date="2021-03" db="EMBL/GenBank/DDBJ databases">
        <title>Glycomyces sp. nov., a novel actinomycete isolated from soil.</title>
        <authorList>
            <person name="Yang X."/>
            <person name="Xu X."/>
        </authorList>
    </citation>
    <scope>NUCLEOTIDE SEQUENCE [LARGE SCALE GENOMIC DNA]</scope>
    <source>
        <strain evidence="2 3">NEAU-S30</strain>
    </source>
</reference>
<keyword evidence="1" id="KW-0472">Membrane</keyword>
<feature type="transmembrane region" description="Helical" evidence="1">
    <location>
        <begin position="42"/>
        <end position="66"/>
    </location>
</feature>
<evidence type="ECO:0000313" key="3">
    <source>
        <dbReference type="Proteomes" id="UP000681341"/>
    </source>
</evidence>
<dbReference type="Proteomes" id="UP000681341">
    <property type="component" value="Unassembled WGS sequence"/>
</dbReference>
<sequence length="332" mass="35138">MATTTSLPATPRVGRVRLALAAALLGFSPIAAESLVGYDDTTGNVLALLAGLLVFVPLYGAPALLLRETARRFGLGWGGVLAIAAALGVVQAGIIDQSMFSTDYRGIDYWQDLVGPTWIPALGIAASSTLTFVFGHMVMSFAAPIALVEGIGARSADRPWLRPFGLVVTVLLYLAGAWMVLDWHYETETDHASVGQLVGAGAVALALIAGAFLFGRRKVDRVERRIPPLWSLVAVSAAVVFAFGMYETWAWVALSLALLCASGFGIAYFARSTAWGRRQVTALAVGALLSQAVTGFLAVPLGDVDPVAKYGHNTAAVLLVVILGWWALRRAR</sequence>
<feature type="transmembrane region" description="Helical" evidence="1">
    <location>
        <begin position="307"/>
        <end position="328"/>
    </location>
</feature>
<feature type="transmembrane region" description="Helical" evidence="1">
    <location>
        <begin position="73"/>
        <end position="95"/>
    </location>
</feature>
<proteinExistence type="predicted"/>
<feature type="transmembrane region" description="Helical" evidence="1">
    <location>
        <begin position="193"/>
        <end position="214"/>
    </location>
</feature>
<keyword evidence="1" id="KW-1133">Transmembrane helix</keyword>
<keyword evidence="1" id="KW-0812">Transmembrane</keyword>
<dbReference type="EMBL" id="JAGFNP010000012">
    <property type="protein sequence ID" value="MBO3735069.1"/>
    <property type="molecule type" value="Genomic_DNA"/>
</dbReference>
<keyword evidence="3" id="KW-1185">Reference proteome</keyword>
<comment type="caution">
    <text evidence="2">The sequence shown here is derived from an EMBL/GenBank/DDBJ whole genome shotgun (WGS) entry which is preliminary data.</text>
</comment>
<accession>A0ABS3U8G9</accession>
<feature type="transmembrane region" description="Helical" evidence="1">
    <location>
        <begin position="160"/>
        <end position="181"/>
    </location>
</feature>
<name>A0ABS3U8G9_9ACTN</name>
<feature type="transmembrane region" description="Helical" evidence="1">
    <location>
        <begin position="282"/>
        <end position="301"/>
    </location>
</feature>
<dbReference type="RefSeq" id="WP_208498695.1">
    <property type="nucleotide sequence ID" value="NZ_JAGFNP010000012.1"/>
</dbReference>
<feature type="transmembrane region" description="Helical" evidence="1">
    <location>
        <begin position="226"/>
        <end position="243"/>
    </location>
</feature>
<feature type="transmembrane region" description="Helical" evidence="1">
    <location>
        <begin position="249"/>
        <end position="270"/>
    </location>
</feature>
<protein>
    <submittedName>
        <fullName evidence="2">Uncharacterized protein</fullName>
    </submittedName>
</protein>
<feature type="transmembrane region" description="Helical" evidence="1">
    <location>
        <begin position="118"/>
        <end position="148"/>
    </location>
</feature>
<gene>
    <name evidence="2" type="ORF">J5V16_19740</name>
</gene>
<organism evidence="2 3">
    <name type="scientific">Glycomyces niveus</name>
    <dbReference type="NCBI Taxonomy" id="2820287"/>
    <lineage>
        <taxon>Bacteria</taxon>
        <taxon>Bacillati</taxon>
        <taxon>Actinomycetota</taxon>
        <taxon>Actinomycetes</taxon>
        <taxon>Glycomycetales</taxon>
        <taxon>Glycomycetaceae</taxon>
        <taxon>Glycomyces</taxon>
    </lineage>
</organism>